<evidence type="ECO:0000259" key="3">
    <source>
        <dbReference type="Pfam" id="PF16787"/>
    </source>
</evidence>
<dbReference type="AlphaFoldDB" id="J5QY17"/>
<comment type="caution">
    <text evidence="4">The sequence shown here is derived from an EMBL/GenBank/DDBJ whole genome shotgun (WGS) entry which is preliminary data.</text>
</comment>
<gene>
    <name evidence="4" type="ORF">A1Q1_01125</name>
</gene>
<dbReference type="InterPro" id="IPR038279">
    <property type="entry name" value="Ndc10_dom2_sf"/>
</dbReference>
<feature type="compositionally biased region" description="Polar residues" evidence="1">
    <location>
        <begin position="286"/>
        <end position="317"/>
    </location>
</feature>
<evidence type="ECO:0000259" key="2">
    <source>
        <dbReference type="Pfam" id="PF12550"/>
    </source>
</evidence>
<protein>
    <submittedName>
        <fullName evidence="4">Short-chain dehydrogenase, putative</fullName>
    </submittedName>
</protein>
<feature type="domain" description="Ndc10" evidence="3">
    <location>
        <begin position="22"/>
        <end position="177"/>
    </location>
</feature>
<evidence type="ECO:0000256" key="1">
    <source>
        <dbReference type="SAM" id="MobiDB-lite"/>
    </source>
</evidence>
<dbReference type="InterPro" id="IPR052146">
    <property type="entry name" value="HOT1"/>
</dbReference>
<feature type="domain" description="Transcription activator GCR1-like" evidence="2">
    <location>
        <begin position="338"/>
        <end position="395"/>
    </location>
</feature>
<dbReference type="GO" id="GO:0060963">
    <property type="term" value="P:positive regulation of ribosomal protein gene transcription by RNA polymerase II"/>
    <property type="evidence" value="ECO:0007669"/>
    <property type="project" value="TreeGrafter"/>
</dbReference>
<proteinExistence type="predicted"/>
<dbReference type="PANTHER" id="PTHR37784">
    <property type="entry name" value="PROTEIN MSN1"/>
    <property type="match status" value="1"/>
</dbReference>
<dbReference type="InterPro" id="IPR022210">
    <property type="entry name" value="TF_GCR1-like"/>
</dbReference>
<dbReference type="Gene3D" id="1.10.443.20">
    <property type="entry name" value="Centromere DNA-binding protein complex CBF3 subunit, domain 2"/>
    <property type="match status" value="1"/>
</dbReference>
<evidence type="ECO:0000313" key="5">
    <source>
        <dbReference type="Proteomes" id="UP000002748"/>
    </source>
</evidence>
<dbReference type="Pfam" id="PF16787">
    <property type="entry name" value="NDC10_II"/>
    <property type="match status" value="1"/>
</dbReference>
<dbReference type="OrthoDB" id="2576290at2759"/>
<dbReference type="GO" id="GO:0000978">
    <property type="term" value="F:RNA polymerase II cis-regulatory region sequence-specific DNA binding"/>
    <property type="evidence" value="ECO:0007669"/>
    <property type="project" value="TreeGrafter"/>
</dbReference>
<dbReference type="EMBL" id="ALBS01000160">
    <property type="protein sequence ID" value="EJT49703.1"/>
    <property type="molecule type" value="Genomic_DNA"/>
</dbReference>
<organism evidence="4 5">
    <name type="scientific">Trichosporon asahii var. asahii (strain ATCC 90039 / CBS 2479 / JCM 2466 / KCTC 7840 / NBRC 103889/ NCYC 2677 / UAMH 7654)</name>
    <name type="common">Yeast</name>
    <dbReference type="NCBI Taxonomy" id="1186058"/>
    <lineage>
        <taxon>Eukaryota</taxon>
        <taxon>Fungi</taxon>
        <taxon>Dikarya</taxon>
        <taxon>Basidiomycota</taxon>
        <taxon>Agaricomycotina</taxon>
        <taxon>Tremellomycetes</taxon>
        <taxon>Trichosporonales</taxon>
        <taxon>Trichosporonaceae</taxon>
        <taxon>Trichosporon</taxon>
    </lineage>
</organism>
<name>J5QY17_TRIAS</name>
<reference evidence="4 5" key="1">
    <citation type="journal article" date="2012" name="Eukaryot. Cell">
        <title>Draft genome sequence of CBS 2479, the standard type strain of Trichosporon asahii.</title>
        <authorList>
            <person name="Yang R.Y."/>
            <person name="Li H.T."/>
            <person name="Zhu H."/>
            <person name="Zhou G.P."/>
            <person name="Wang M."/>
            <person name="Wang L."/>
        </authorList>
    </citation>
    <scope>NUCLEOTIDE SEQUENCE [LARGE SCALE GENOMIC DNA]</scope>
    <source>
        <strain evidence="5">ATCC 90039 / CBS 2479 / JCM 2466 / KCTC 7840 / NCYC 2677 / UAMH 7654</strain>
    </source>
</reference>
<dbReference type="PANTHER" id="PTHR37784:SF2">
    <property type="entry name" value="HIGH-OSMOLARITY-INDUCED TRANSCRIPTION PROTEIN 1"/>
    <property type="match status" value="1"/>
</dbReference>
<dbReference type="KEGG" id="tasa:A1Q1_01125"/>
<dbReference type="HOGENOM" id="CLU_049054_0_0_1"/>
<feature type="region of interest" description="Disordered" evidence="1">
    <location>
        <begin position="281"/>
        <end position="339"/>
    </location>
</feature>
<dbReference type="VEuPathDB" id="FungiDB:A1Q1_01125"/>
<dbReference type="Proteomes" id="UP000002748">
    <property type="component" value="Unassembled WGS sequence"/>
</dbReference>
<feature type="compositionally biased region" description="Basic and acidic residues" evidence="1">
    <location>
        <begin position="326"/>
        <end position="339"/>
    </location>
</feature>
<dbReference type="GeneID" id="25984639"/>
<sequence length="436" mass="49805">MDMLGIKLGFGIGYRQGKRVFKAALQKAKVKTKKVTHFGRQAAASTVSQYGSHLDDAIRRHGHWNKDIMSNVYIKSFPMGAVRILAGFEPESRRSFHIHRDAVQPPPELVQLVFPGLDMWKQKHSDSHNLHGVQQTYSATEFLKVMDYLRTVFLQDSVFLMEAWPHLGVWSDPLFHTTCWQTWATRLKAATEHSIAERASFRSIDHVVPQLAEALHQVQQDVQSSHAKLESSVLHKLDKLLEPVERKVEHVNDRLDKVDTVYDMLRSGFVLRPAQVAGPSEELQLAAQSESQEVTTSLTPANSHPSVSVGTAMTATVVQPPKRKQRDPPPHEYPYRSMDRSVTTVPQLWREWTEGTATRLPVQEMDERYGRKWLEDESAKTWHKRRRVIITYVSDNPVFAADGPWAAVKAVEDERGHMTLDKFSKELSKRARARRL</sequence>
<dbReference type="Pfam" id="PF12550">
    <property type="entry name" value="GCR1_C"/>
    <property type="match status" value="1"/>
</dbReference>
<dbReference type="RefSeq" id="XP_014180875.1">
    <property type="nucleotide sequence ID" value="XM_014325400.1"/>
</dbReference>
<evidence type="ECO:0000313" key="4">
    <source>
        <dbReference type="EMBL" id="EJT49703.1"/>
    </source>
</evidence>
<accession>J5QY17</accession>
<dbReference type="InterPro" id="IPR031872">
    <property type="entry name" value="NDC10_II"/>
</dbReference>
<dbReference type="GO" id="GO:0000981">
    <property type="term" value="F:DNA-binding transcription factor activity, RNA polymerase II-specific"/>
    <property type="evidence" value="ECO:0007669"/>
    <property type="project" value="TreeGrafter"/>
</dbReference>